<keyword evidence="3" id="KW-0472">Membrane</keyword>
<reference evidence="4 5" key="1">
    <citation type="submission" date="2023-07" db="EMBL/GenBank/DDBJ databases">
        <title>Genomic Encyclopedia of Type Strains, Phase IV (KMG-IV): sequencing the most valuable type-strain genomes for metagenomic binning, comparative biology and taxonomic classification.</title>
        <authorList>
            <person name="Goeker M."/>
        </authorList>
    </citation>
    <scope>NUCLEOTIDE SEQUENCE [LARGE SCALE GENOMIC DNA]</scope>
    <source>
        <strain evidence="4 5">DSM 19922</strain>
    </source>
</reference>
<accession>A0ABU0MSP4</accession>
<protein>
    <submittedName>
        <fullName evidence="4">Uncharacterized protein</fullName>
    </submittedName>
</protein>
<keyword evidence="5" id="KW-1185">Reference proteome</keyword>
<dbReference type="Proteomes" id="UP001244552">
    <property type="component" value="Unassembled WGS sequence"/>
</dbReference>
<keyword evidence="3" id="KW-0812">Transmembrane</keyword>
<dbReference type="EMBL" id="JAUSVU010000028">
    <property type="protein sequence ID" value="MDQ0536510.1"/>
    <property type="molecule type" value="Genomic_DNA"/>
</dbReference>
<dbReference type="RefSeq" id="WP_209989455.1">
    <property type="nucleotide sequence ID" value="NZ_JAGINO010000028.1"/>
</dbReference>
<feature type="region of interest" description="Disordered" evidence="2">
    <location>
        <begin position="82"/>
        <end position="106"/>
    </location>
</feature>
<evidence type="ECO:0000256" key="1">
    <source>
        <dbReference type="SAM" id="Coils"/>
    </source>
</evidence>
<proteinExistence type="predicted"/>
<feature type="transmembrane region" description="Helical" evidence="3">
    <location>
        <begin position="15"/>
        <end position="37"/>
    </location>
</feature>
<keyword evidence="1" id="KW-0175">Coiled coil</keyword>
<evidence type="ECO:0000256" key="2">
    <source>
        <dbReference type="SAM" id="MobiDB-lite"/>
    </source>
</evidence>
<gene>
    <name evidence="4" type="ORF">QO018_005407</name>
</gene>
<organism evidence="4 5">
    <name type="scientific">Azospirillum picis</name>
    <dbReference type="NCBI Taxonomy" id="488438"/>
    <lineage>
        <taxon>Bacteria</taxon>
        <taxon>Pseudomonadati</taxon>
        <taxon>Pseudomonadota</taxon>
        <taxon>Alphaproteobacteria</taxon>
        <taxon>Rhodospirillales</taxon>
        <taxon>Azospirillaceae</taxon>
        <taxon>Azospirillum</taxon>
    </lineage>
</organism>
<evidence type="ECO:0000256" key="3">
    <source>
        <dbReference type="SAM" id="Phobius"/>
    </source>
</evidence>
<feature type="coiled-coil region" evidence="1">
    <location>
        <begin position="42"/>
        <end position="69"/>
    </location>
</feature>
<keyword evidence="3" id="KW-1133">Transmembrane helix</keyword>
<evidence type="ECO:0000313" key="4">
    <source>
        <dbReference type="EMBL" id="MDQ0536510.1"/>
    </source>
</evidence>
<evidence type="ECO:0000313" key="5">
    <source>
        <dbReference type="Proteomes" id="UP001244552"/>
    </source>
</evidence>
<name>A0ABU0MSP4_9PROT</name>
<comment type="caution">
    <text evidence="4">The sequence shown here is derived from an EMBL/GenBank/DDBJ whole genome shotgun (WGS) entry which is preliminary data.</text>
</comment>
<sequence>MMAILSILGTRSGGVGALVAIGVLAIVSSALGLSLWLTRSDLADAQANAARLEAAVTEQNAAVERMRNDAAAASQAASARAVAALKPRPKPDLKTAEDLNSWLASP</sequence>